<feature type="transmembrane region" description="Helical" evidence="1">
    <location>
        <begin position="27"/>
        <end position="52"/>
    </location>
</feature>
<dbReference type="Gene3D" id="3.40.50.1820">
    <property type="entry name" value="alpha/beta hydrolase"/>
    <property type="match status" value="1"/>
</dbReference>
<dbReference type="RefSeq" id="WP_258954993.1">
    <property type="nucleotide sequence ID" value="NZ_FMVP01000017.1"/>
</dbReference>
<protein>
    <submittedName>
        <fullName evidence="3">Pimeloyl-ACP methyl ester carboxylesterase</fullName>
    </submittedName>
</protein>
<reference evidence="3 4" key="1">
    <citation type="submission" date="2016-10" db="EMBL/GenBank/DDBJ databases">
        <authorList>
            <person name="Varghese N."/>
            <person name="Submissions S."/>
        </authorList>
    </citation>
    <scope>NUCLEOTIDE SEQUENCE [LARGE SCALE GENOMIC DNA]</scope>
    <source>
        <strain evidence="3 4">TC-13</strain>
    </source>
</reference>
<dbReference type="EMBL" id="FOEL01000021">
    <property type="protein sequence ID" value="SER66520.1"/>
    <property type="molecule type" value="Genomic_DNA"/>
</dbReference>
<dbReference type="SUPFAM" id="SSF53474">
    <property type="entry name" value="alpha/beta-Hydrolases"/>
    <property type="match status" value="1"/>
</dbReference>
<proteinExistence type="predicted"/>
<dbReference type="AlphaFoldDB" id="A0A1H9R1C1"/>
<keyword evidence="1" id="KW-0472">Membrane</keyword>
<dbReference type="PANTHER" id="PTHR43798:SF33">
    <property type="entry name" value="HYDROLASE, PUTATIVE (AFU_ORTHOLOGUE AFUA_2G14860)-RELATED"/>
    <property type="match status" value="1"/>
</dbReference>
<dbReference type="InterPro" id="IPR000073">
    <property type="entry name" value="AB_hydrolase_1"/>
</dbReference>
<dbReference type="Pfam" id="PF00561">
    <property type="entry name" value="Abhydrolase_1"/>
    <property type="match status" value="1"/>
</dbReference>
<feature type="domain" description="AB hydrolase-1" evidence="2">
    <location>
        <begin position="89"/>
        <end position="188"/>
    </location>
</feature>
<organism evidence="3 4">
    <name type="scientific">Lysinibacillus fusiformis</name>
    <dbReference type="NCBI Taxonomy" id="28031"/>
    <lineage>
        <taxon>Bacteria</taxon>
        <taxon>Bacillati</taxon>
        <taxon>Bacillota</taxon>
        <taxon>Bacilli</taxon>
        <taxon>Bacillales</taxon>
        <taxon>Bacillaceae</taxon>
        <taxon>Lysinibacillus</taxon>
    </lineage>
</organism>
<evidence type="ECO:0000313" key="4">
    <source>
        <dbReference type="Proteomes" id="UP000199410"/>
    </source>
</evidence>
<gene>
    <name evidence="3" type="ORF">SAMN02787113_04301</name>
</gene>
<comment type="caution">
    <text evidence="3">The sequence shown here is derived from an EMBL/GenBank/DDBJ whole genome shotgun (WGS) entry which is preliminary data.</text>
</comment>
<dbReference type="GO" id="GO:0016020">
    <property type="term" value="C:membrane"/>
    <property type="evidence" value="ECO:0007669"/>
    <property type="project" value="TreeGrafter"/>
</dbReference>
<accession>A0A1H9R1C1</accession>
<dbReference type="Proteomes" id="UP000199410">
    <property type="component" value="Unassembled WGS sequence"/>
</dbReference>
<sequence length="342" mass="38200">MRENTRGEKMELDTTTEKKPANKMKKLLIILLKILAAIVIIIVVFIAIVFVIDKISSKLEAAKIKPYGQSVTVDGKNMNVLIEGQGAETVVLLPGLGTGAPALDFKPLVEELSPFYKVVVIEPFGYGLSDITEKERSTENIVSEIHEALQILKIDRYILMGHSISGIYALDYVNKYENEVSAFAGIDSSVPRQYGDKVVESPIPNSVITLLKESGLGRLIMKLSADPYAALPVDDATKEQMRILSYKNFRNPTIVNEIENRSPNFKAAENLTFPKNLPVIFFLQPNSAAIEGWSTLHEEQVKDSIHGKVMTFEGTHYLHHTQSKEIAENLRVFIEEVKQDSR</sequence>
<evidence type="ECO:0000259" key="2">
    <source>
        <dbReference type="Pfam" id="PF00561"/>
    </source>
</evidence>
<keyword evidence="1" id="KW-1133">Transmembrane helix</keyword>
<dbReference type="PANTHER" id="PTHR43798">
    <property type="entry name" value="MONOACYLGLYCEROL LIPASE"/>
    <property type="match status" value="1"/>
</dbReference>
<evidence type="ECO:0000256" key="1">
    <source>
        <dbReference type="SAM" id="Phobius"/>
    </source>
</evidence>
<dbReference type="InterPro" id="IPR050266">
    <property type="entry name" value="AB_hydrolase_sf"/>
</dbReference>
<dbReference type="InterPro" id="IPR029058">
    <property type="entry name" value="AB_hydrolase_fold"/>
</dbReference>
<name>A0A1H9R1C1_9BACI</name>
<keyword evidence="1" id="KW-0812">Transmembrane</keyword>
<evidence type="ECO:0000313" key="3">
    <source>
        <dbReference type="EMBL" id="SER66520.1"/>
    </source>
</evidence>